<keyword evidence="1" id="KW-0812">Transmembrane</keyword>
<evidence type="ECO:0000313" key="3">
    <source>
        <dbReference type="Proteomes" id="UP001348149"/>
    </source>
</evidence>
<dbReference type="Pfam" id="PF09608">
    <property type="entry name" value="Alph_Pro_TM"/>
    <property type="match status" value="1"/>
</dbReference>
<name>A0ABU6HKL4_9RHOB</name>
<keyword evidence="3" id="KW-1185">Reference proteome</keyword>
<feature type="transmembrane region" description="Helical" evidence="1">
    <location>
        <begin position="226"/>
        <end position="250"/>
    </location>
</feature>
<dbReference type="InterPro" id="IPR019088">
    <property type="entry name" value="CHP02186-rel_TM"/>
</dbReference>
<reference evidence="2 3" key="1">
    <citation type="submission" date="2024-01" db="EMBL/GenBank/DDBJ databases">
        <title>Mesobacterium rodlantinim sp. nov., isolated from shallow sea hydrothermal systems off Kueishantao Island.</title>
        <authorList>
            <person name="Su Z."/>
            <person name="Tang K."/>
        </authorList>
    </citation>
    <scope>NUCLEOTIDE SEQUENCE [LARGE SCALE GENOMIC DNA]</scope>
    <source>
        <strain evidence="2 3">TK19101</strain>
    </source>
</reference>
<dbReference type="EMBL" id="JAYLLH010000030">
    <property type="protein sequence ID" value="MEC3862831.1"/>
    <property type="molecule type" value="Genomic_DNA"/>
</dbReference>
<gene>
    <name evidence="2" type="ORF">VK792_16175</name>
</gene>
<keyword evidence="1" id="KW-1133">Transmembrane helix</keyword>
<proteinExistence type="predicted"/>
<comment type="caution">
    <text evidence="2">The sequence shown here is derived from an EMBL/GenBank/DDBJ whole genome shotgun (WGS) entry which is preliminary data.</text>
</comment>
<organism evidence="2 3">
    <name type="scientific">Mesobacterium hydrothermale</name>
    <dbReference type="NCBI Taxonomy" id="3111907"/>
    <lineage>
        <taxon>Bacteria</taxon>
        <taxon>Pseudomonadati</taxon>
        <taxon>Pseudomonadota</taxon>
        <taxon>Alphaproteobacteria</taxon>
        <taxon>Rhodobacterales</taxon>
        <taxon>Roseobacteraceae</taxon>
        <taxon>Mesobacterium</taxon>
    </lineage>
</organism>
<protein>
    <submittedName>
        <fullName evidence="2">TIGR02186 family protein</fullName>
    </submittedName>
</protein>
<evidence type="ECO:0000313" key="2">
    <source>
        <dbReference type="EMBL" id="MEC3862831.1"/>
    </source>
</evidence>
<accession>A0ABU6HKL4</accession>
<dbReference type="RefSeq" id="WP_326298905.1">
    <property type="nucleotide sequence ID" value="NZ_JAYLLH010000030.1"/>
</dbReference>
<dbReference type="Proteomes" id="UP001348149">
    <property type="component" value="Unassembled WGS sequence"/>
</dbReference>
<sequence>MRWLIVTLLTLLTGPALAEEVVLGLSKDSVRITADFDGSDILIFGAIKREVPIPTDGPIEVVVSVAGPSEPAQVYRKERRFGIWINTDNVNIAAAPSFYAVATSGPWPSVLTETEDLRHKISIPRAIRSVGATSESADAQAFIDALIRLRTENGLYTLAENAVQLDEQTLFSTSIKMPANLTEGTYATRIFLTRGGDVVSKFETTIDVRKVGLERWLYNLSKQQPVYYGILSLLIAVVAGWGASAAFRLLRNG</sequence>
<keyword evidence="1" id="KW-0472">Membrane</keyword>
<evidence type="ECO:0000256" key="1">
    <source>
        <dbReference type="SAM" id="Phobius"/>
    </source>
</evidence>